<proteinExistence type="predicted"/>
<feature type="domain" description="Siphovirus-type tail component RIFT-related" evidence="1">
    <location>
        <begin position="45"/>
        <end position="140"/>
    </location>
</feature>
<dbReference type="NCBIfam" id="TIGR01633">
    <property type="entry name" value="phi3626_gp14_N"/>
    <property type="match status" value="1"/>
</dbReference>
<reference evidence="3" key="1">
    <citation type="journal article" date="2021" name="Proc. Natl. Acad. Sci. U.S.A.">
        <title>A Catalog of Tens of Thousands of Viruses from Human Metagenomes Reveals Hidden Associations with Chronic Diseases.</title>
        <authorList>
            <person name="Tisza M.J."/>
            <person name="Buck C.B."/>
        </authorList>
    </citation>
    <scope>NUCLEOTIDE SEQUENCE</scope>
    <source>
        <strain evidence="3">CtSP74</strain>
    </source>
</reference>
<keyword evidence="3" id="KW-0675">Receptor</keyword>
<dbReference type="Gene3D" id="2.40.30.200">
    <property type="match status" value="1"/>
</dbReference>
<sequence length="265" mass="30180">MYNFINTNEIGEQLHSSIQTIFNGVNIDTDLEGFRTLAVSGRGLLSKNINSTDIPGTDGKYFLYGNLEVRAIVVKFQLKATTNEEFRQKFNRLNMLLQTDEPKILKFTDEPDYSYTAILQKASDIEETSNSIVSTFTFLCLDPYKYKEVDKDTGVNNVTITKLPNNKNEFTPELIKVIVNSVSDKIIIKNQTTTKKIIINHTSFAVGDVLEIDLNKDYPLKLNAMVRSELIDFVESDFDFTVKQGDVITCSNSRVLEVHTKERMY</sequence>
<dbReference type="EMBL" id="BK015221">
    <property type="protein sequence ID" value="DAD96587.1"/>
    <property type="molecule type" value="Genomic_DNA"/>
</dbReference>
<name>A0A8S5NRB1_9CAUD</name>
<organism evidence="3">
    <name type="scientific">Siphoviridae sp. ctSP74</name>
    <dbReference type="NCBI Taxonomy" id="2826343"/>
    <lineage>
        <taxon>Viruses</taxon>
        <taxon>Duplodnaviria</taxon>
        <taxon>Heunggongvirae</taxon>
        <taxon>Uroviricota</taxon>
        <taxon>Caudoviricetes</taxon>
    </lineage>
</organism>
<dbReference type="InterPro" id="IPR006520">
    <property type="entry name" value="Dit_BPSPP_N"/>
</dbReference>
<accession>A0A8S5NRB1</accession>
<dbReference type="InterPro" id="IPR054738">
    <property type="entry name" value="Siphovirus-type_tail_C"/>
</dbReference>
<dbReference type="Pfam" id="PF22768">
    <property type="entry name" value="SPP1_Dit"/>
    <property type="match status" value="1"/>
</dbReference>
<evidence type="ECO:0000259" key="2">
    <source>
        <dbReference type="Pfam" id="PF22768"/>
    </source>
</evidence>
<evidence type="ECO:0000259" key="1">
    <source>
        <dbReference type="Pfam" id="PF05709"/>
    </source>
</evidence>
<feature type="domain" description="Siphovirus-type tail component C-terminal" evidence="2">
    <location>
        <begin position="173"/>
        <end position="253"/>
    </location>
</feature>
<dbReference type="InterPro" id="IPR008841">
    <property type="entry name" value="Siphovirus-type_tail_N"/>
</dbReference>
<evidence type="ECO:0000313" key="3">
    <source>
        <dbReference type="EMBL" id="DAD96587.1"/>
    </source>
</evidence>
<protein>
    <submittedName>
        <fullName evidence="3">Receptor binding protein</fullName>
    </submittedName>
</protein>
<dbReference type="Pfam" id="PF05709">
    <property type="entry name" value="Sipho_tail"/>
    <property type="match status" value="1"/>
</dbReference>
<dbReference type="Gene3D" id="2.60.120.860">
    <property type="match status" value="1"/>
</dbReference>